<keyword evidence="4 6" id="KW-1133">Transmembrane helix</keyword>
<evidence type="ECO:0000256" key="4">
    <source>
        <dbReference type="ARBA" id="ARBA00022989"/>
    </source>
</evidence>
<keyword evidence="7" id="KW-0762">Sugar transport</keyword>
<evidence type="ECO:0000313" key="7">
    <source>
        <dbReference type="EMBL" id="SHO49736.1"/>
    </source>
</evidence>
<feature type="transmembrane region" description="Helical" evidence="6">
    <location>
        <begin position="196"/>
        <end position="220"/>
    </location>
</feature>
<dbReference type="PANTHER" id="PTHR43370">
    <property type="entry name" value="SUGAR ABC TRANSPORTER INTEGRAL MEMBRANE PROTEIN-RELATED"/>
    <property type="match status" value="1"/>
</dbReference>
<feature type="transmembrane region" description="Helical" evidence="6">
    <location>
        <begin position="6"/>
        <end position="27"/>
    </location>
</feature>
<protein>
    <submittedName>
        <fullName evidence="7">Simple sugar transport system permease protein</fullName>
    </submittedName>
</protein>
<proteinExistence type="predicted"/>
<accession>A0A1M7YB06</accession>
<keyword evidence="2" id="KW-1003">Cell membrane</keyword>
<dbReference type="Pfam" id="PF02653">
    <property type="entry name" value="BPD_transp_2"/>
    <property type="match status" value="1"/>
</dbReference>
<keyword evidence="5 6" id="KW-0472">Membrane</keyword>
<evidence type="ECO:0000256" key="3">
    <source>
        <dbReference type="ARBA" id="ARBA00022692"/>
    </source>
</evidence>
<evidence type="ECO:0000256" key="2">
    <source>
        <dbReference type="ARBA" id="ARBA00022475"/>
    </source>
</evidence>
<feature type="transmembrane region" description="Helical" evidence="6">
    <location>
        <begin position="137"/>
        <end position="165"/>
    </location>
</feature>
<evidence type="ECO:0000313" key="8">
    <source>
        <dbReference type="Proteomes" id="UP000184603"/>
    </source>
</evidence>
<dbReference type="RefSeq" id="WP_073614478.1">
    <property type="nucleotide sequence ID" value="NZ_FRFE01000015.1"/>
</dbReference>
<dbReference type="EMBL" id="FRFE01000015">
    <property type="protein sequence ID" value="SHO49736.1"/>
    <property type="molecule type" value="Genomic_DNA"/>
</dbReference>
<dbReference type="Proteomes" id="UP000184603">
    <property type="component" value="Unassembled WGS sequence"/>
</dbReference>
<name>A0A1M7YB06_9BACT</name>
<dbReference type="InterPro" id="IPR001851">
    <property type="entry name" value="ABC_transp_permease"/>
</dbReference>
<dbReference type="OrthoDB" id="9792579at2"/>
<dbReference type="PANTHER" id="PTHR43370:SF2">
    <property type="entry name" value="ABC TRANSPORTER PERMEASE PROTEIN"/>
    <property type="match status" value="1"/>
</dbReference>
<organism evidence="7 8">
    <name type="scientific">Desulfopila aestuarii DSM 18488</name>
    <dbReference type="NCBI Taxonomy" id="1121416"/>
    <lineage>
        <taxon>Bacteria</taxon>
        <taxon>Pseudomonadati</taxon>
        <taxon>Thermodesulfobacteriota</taxon>
        <taxon>Desulfobulbia</taxon>
        <taxon>Desulfobulbales</taxon>
        <taxon>Desulfocapsaceae</taxon>
        <taxon>Desulfopila</taxon>
    </lineage>
</organism>
<gene>
    <name evidence="7" type="ORF">SAMN02745220_03058</name>
</gene>
<dbReference type="AlphaFoldDB" id="A0A1M7YB06"/>
<evidence type="ECO:0000256" key="6">
    <source>
        <dbReference type="SAM" id="Phobius"/>
    </source>
</evidence>
<feature type="transmembrane region" description="Helical" evidence="6">
    <location>
        <begin position="39"/>
        <end position="60"/>
    </location>
</feature>
<feature type="transmembrane region" description="Helical" evidence="6">
    <location>
        <begin position="66"/>
        <end position="86"/>
    </location>
</feature>
<keyword evidence="7" id="KW-0813">Transport</keyword>
<evidence type="ECO:0000256" key="5">
    <source>
        <dbReference type="ARBA" id="ARBA00023136"/>
    </source>
</evidence>
<feature type="transmembrane region" description="Helical" evidence="6">
    <location>
        <begin position="98"/>
        <end position="117"/>
    </location>
</feature>
<dbReference type="GO" id="GO:0022857">
    <property type="term" value="F:transmembrane transporter activity"/>
    <property type="evidence" value="ECO:0007669"/>
    <property type="project" value="InterPro"/>
</dbReference>
<sequence length="310" mass="32410">MNDFFSTTILIATVASGIRLATPFLLASLGEALGQRSGVLNLGVDGVMLMGAFVAYFVVLKTGNPLIGAAAGILLGMVFGLVYAFITVNLHAEQGVSGIGIYLFGLGMSDLLFQKLVGTPLPIMPFPEIHIPLLADIPIIGPMLFTHSLIVYVAFLLVPAFTLLLNSTTYGMNIRAVGENPAAVDSLGVSVTKVRYSAIIIGNGLAGLAGAALAIELGIFQHNLTNSMGFIAIALVYFGAWRPFGVMAGSLIFGMVAAIVLQGKTLGIIPRSASDLAAMAPAVITIFALVLVANRFKQPAALSKPYERGR</sequence>
<evidence type="ECO:0000256" key="1">
    <source>
        <dbReference type="ARBA" id="ARBA00004651"/>
    </source>
</evidence>
<feature type="transmembrane region" description="Helical" evidence="6">
    <location>
        <begin position="273"/>
        <end position="293"/>
    </location>
</feature>
<dbReference type="CDD" id="cd06580">
    <property type="entry name" value="TM_PBP1_transp_TpRbsC_like"/>
    <property type="match status" value="1"/>
</dbReference>
<dbReference type="STRING" id="1121416.SAMN02745220_03058"/>
<keyword evidence="8" id="KW-1185">Reference proteome</keyword>
<keyword evidence="3 6" id="KW-0812">Transmembrane</keyword>
<comment type="subcellular location">
    <subcellularLocation>
        <location evidence="1">Cell membrane</location>
        <topology evidence="1">Multi-pass membrane protein</topology>
    </subcellularLocation>
</comment>
<reference evidence="7 8" key="1">
    <citation type="submission" date="2016-12" db="EMBL/GenBank/DDBJ databases">
        <authorList>
            <person name="Song W.-J."/>
            <person name="Kurnit D.M."/>
        </authorList>
    </citation>
    <scope>NUCLEOTIDE SEQUENCE [LARGE SCALE GENOMIC DNA]</scope>
    <source>
        <strain evidence="7 8">DSM 18488</strain>
    </source>
</reference>
<dbReference type="GO" id="GO:0005886">
    <property type="term" value="C:plasma membrane"/>
    <property type="evidence" value="ECO:0007669"/>
    <property type="project" value="UniProtKB-SubCell"/>
</dbReference>
<feature type="transmembrane region" description="Helical" evidence="6">
    <location>
        <begin position="240"/>
        <end position="261"/>
    </location>
</feature>